<protein>
    <submittedName>
        <fullName evidence="2">Uncharacterized protein</fullName>
    </submittedName>
</protein>
<accession>A0ABD2LEM6</accession>
<dbReference type="AlphaFoldDB" id="A0ABD2LEM6"/>
<dbReference type="EMBL" id="JBICBT010000366">
    <property type="protein sequence ID" value="KAL3115694.1"/>
    <property type="molecule type" value="Genomic_DNA"/>
</dbReference>
<evidence type="ECO:0000256" key="1">
    <source>
        <dbReference type="SAM" id="MobiDB-lite"/>
    </source>
</evidence>
<feature type="compositionally biased region" description="Basic and acidic residues" evidence="1">
    <location>
        <begin position="24"/>
        <end position="36"/>
    </location>
</feature>
<gene>
    <name evidence="2" type="ORF">niasHT_010668</name>
    <name evidence="3" type="ORF">niasHT_013252</name>
</gene>
<feature type="region of interest" description="Disordered" evidence="1">
    <location>
        <begin position="1"/>
        <end position="38"/>
    </location>
</feature>
<organism evidence="2 4">
    <name type="scientific">Heterodera trifolii</name>
    <dbReference type="NCBI Taxonomy" id="157864"/>
    <lineage>
        <taxon>Eukaryota</taxon>
        <taxon>Metazoa</taxon>
        <taxon>Ecdysozoa</taxon>
        <taxon>Nematoda</taxon>
        <taxon>Chromadorea</taxon>
        <taxon>Rhabditida</taxon>
        <taxon>Tylenchina</taxon>
        <taxon>Tylenchomorpha</taxon>
        <taxon>Tylenchoidea</taxon>
        <taxon>Heteroderidae</taxon>
        <taxon>Heteroderinae</taxon>
        <taxon>Heterodera</taxon>
    </lineage>
</organism>
<reference evidence="2 4" key="1">
    <citation type="submission" date="2024-10" db="EMBL/GenBank/DDBJ databases">
        <authorList>
            <person name="Kim D."/>
        </authorList>
    </citation>
    <scope>NUCLEOTIDE SEQUENCE [LARGE SCALE GENOMIC DNA]</scope>
    <source>
        <strain evidence="2">BH-2024</strain>
    </source>
</reference>
<proteinExistence type="predicted"/>
<feature type="compositionally biased region" description="Polar residues" evidence="1">
    <location>
        <begin position="12"/>
        <end position="23"/>
    </location>
</feature>
<sequence length="114" mass="13231">MSSSVPAKKSINEMSTAELQSSEKPIEKAGKTDKKSSKPTLLDQQRFFWKLARPKFAVINFLCPGCRRLNYKHKDQFKLMGDNEFHFTQVMCPGCVKYNMMQTDIYNKHTKNPH</sequence>
<dbReference type="EMBL" id="JBICBT010000440">
    <property type="protein sequence ID" value="KAL3113639.1"/>
    <property type="molecule type" value="Genomic_DNA"/>
</dbReference>
<name>A0ABD2LEM6_9BILA</name>
<evidence type="ECO:0000313" key="2">
    <source>
        <dbReference type="EMBL" id="KAL3113639.1"/>
    </source>
</evidence>
<comment type="caution">
    <text evidence="2">The sequence shown here is derived from an EMBL/GenBank/DDBJ whole genome shotgun (WGS) entry which is preliminary data.</text>
</comment>
<keyword evidence="4" id="KW-1185">Reference proteome</keyword>
<evidence type="ECO:0000313" key="3">
    <source>
        <dbReference type="EMBL" id="KAL3115694.1"/>
    </source>
</evidence>
<dbReference type="Proteomes" id="UP001620626">
    <property type="component" value="Unassembled WGS sequence"/>
</dbReference>
<evidence type="ECO:0000313" key="4">
    <source>
        <dbReference type="Proteomes" id="UP001620626"/>
    </source>
</evidence>